<organism evidence="7 8">
    <name type="scientific">Anaeramoeba flamelloides</name>
    <dbReference type="NCBI Taxonomy" id="1746091"/>
    <lineage>
        <taxon>Eukaryota</taxon>
        <taxon>Metamonada</taxon>
        <taxon>Anaeramoebidae</taxon>
        <taxon>Anaeramoeba</taxon>
    </lineage>
</organism>
<protein>
    <submittedName>
        <fullName evidence="7">Transmembrane protein induced by tumor necrosis factor alpha</fullName>
    </submittedName>
</protein>
<keyword evidence="4 6" id="KW-1133">Transmembrane helix</keyword>
<keyword evidence="3 6" id="KW-0812">Transmembrane</keyword>
<feature type="transmembrane region" description="Helical" evidence="6">
    <location>
        <begin position="246"/>
        <end position="266"/>
    </location>
</feature>
<sequence>MKQLLEEDKQCFVQDTTDFRHSLKSTQNAIQKYRESVYVANKIQKESEILLKKQRQELKRLYNSYKVLQKKNCFSDNEVIKFETQMKNNSVYLRTFQTMLPKKTNLPLFYYLSLSMREAVLKVNGSNINTWWSLHHYISIGLSTVLCFWKFSSFYQILGKRIFIFSFYTSSIQLIQHFYQIRCLYKMRALGKANIEQTVNSDTPALTFFFSLKVLIPLLIIAHFFQGYLGLYLIFSFFTKNNPTEFCLTCGILFLILCFGNVYTTAKIVLEKHKSKIQKYKIKKVINVARSLEQKFQKSKIPHAHKKLESNTFTTNYIKPKIGEEFIINNNNNNIQNENKLKKLE</sequence>
<gene>
    <name evidence="7" type="ORF">M0813_05888</name>
</gene>
<comment type="caution">
    <text evidence="7">The sequence shown here is derived from an EMBL/GenBank/DDBJ whole genome shotgun (WGS) entry which is preliminary data.</text>
</comment>
<dbReference type="Pfam" id="PF07851">
    <property type="entry name" value="TMEM120A-B"/>
    <property type="match status" value="1"/>
</dbReference>
<evidence type="ECO:0000313" key="8">
    <source>
        <dbReference type="Proteomes" id="UP001150062"/>
    </source>
</evidence>
<keyword evidence="5 6" id="KW-0472">Membrane</keyword>
<comment type="similarity">
    <text evidence="2">Belongs to the TMEM120 family.</text>
</comment>
<evidence type="ECO:0000256" key="2">
    <source>
        <dbReference type="ARBA" id="ARBA00009700"/>
    </source>
</evidence>
<evidence type="ECO:0000256" key="1">
    <source>
        <dbReference type="ARBA" id="ARBA00004141"/>
    </source>
</evidence>
<accession>A0ABQ8XFN6</accession>
<evidence type="ECO:0000313" key="7">
    <source>
        <dbReference type="EMBL" id="KAJ6231461.1"/>
    </source>
</evidence>
<dbReference type="PANTHER" id="PTHR21433">
    <property type="entry name" value="TRANSMEMBRANE PROTEIN INDUCED BY TUMOR NECROSIS FACTOR ALPHA"/>
    <property type="match status" value="1"/>
</dbReference>
<dbReference type="EMBL" id="JAOAOG010000300">
    <property type="protein sequence ID" value="KAJ6231461.1"/>
    <property type="molecule type" value="Genomic_DNA"/>
</dbReference>
<dbReference type="InterPro" id="IPR012926">
    <property type="entry name" value="TMEM120A/B"/>
</dbReference>
<feature type="transmembrane region" description="Helical" evidence="6">
    <location>
        <begin position="214"/>
        <end position="234"/>
    </location>
</feature>
<reference evidence="7" key="1">
    <citation type="submission" date="2022-08" db="EMBL/GenBank/DDBJ databases">
        <title>Novel sulfate-reducing endosymbionts in the free-living metamonad Anaeramoeba.</title>
        <authorList>
            <person name="Jerlstrom-Hultqvist J."/>
            <person name="Cepicka I."/>
            <person name="Gallot-Lavallee L."/>
            <person name="Salas-Leiva D."/>
            <person name="Curtis B.A."/>
            <person name="Zahonova K."/>
            <person name="Pipaliya S."/>
            <person name="Dacks J."/>
            <person name="Roger A.J."/>
        </authorList>
    </citation>
    <scope>NUCLEOTIDE SEQUENCE</scope>
    <source>
        <strain evidence="7">Schooner1</strain>
    </source>
</reference>
<dbReference type="Proteomes" id="UP001150062">
    <property type="component" value="Unassembled WGS sequence"/>
</dbReference>
<evidence type="ECO:0000256" key="4">
    <source>
        <dbReference type="ARBA" id="ARBA00022989"/>
    </source>
</evidence>
<name>A0ABQ8XFN6_9EUKA</name>
<evidence type="ECO:0000256" key="3">
    <source>
        <dbReference type="ARBA" id="ARBA00022692"/>
    </source>
</evidence>
<proteinExistence type="inferred from homology"/>
<evidence type="ECO:0000256" key="5">
    <source>
        <dbReference type="ARBA" id="ARBA00023136"/>
    </source>
</evidence>
<keyword evidence="8" id="KW-1185">Reference proteome</keyword>
<dbReference type="PANTHER" id="PTHR21433:SF0">
    <property type="entry name" value="TRANSMEMBRANE PROTEIN 120 HOMOLOG"/>
    <property type="match status" value="1"/>
</dbReference>
<comment type="subcellular location">
    <subcellularLocation>
        <location evidence="1">Membrane</location>
        <topology evidence="1">Multi-pass membrane protein</topology>
    </subcellularLocation>
</comment>
<evidence type="ECO:0000256" key="6">
    <source>
        <dbReference type="SAM" id="Phobius"/>
    </source>
</evidence>